<comment type="similarity">
    <text evidence="1">Belongs to the ATPase alpha/beta chains family.</text>
</comment>
<name>A0A2W1DYY9_9PLEO</name>
<evidence type="ECO:0000313" key="4">
    <source>
        <dbReference type="Proteomes" id="UP000245464"/>
    </source>
</evidence>
<dbReference type="AlphaFoldDB" id="A0A2W1DYY9"/>
<dbReference type="GO" id="GO:0046034">
    <property type="term" value="P:ATP metabolic process"/>
    <property type="evidence" value="ECO:0007669"/>
    <property type="project" value="InterPro"/>
</dbReference>
<evidence type="ECO:0000256" key="1">
    <source>
        <dbReference type="ARBA" id="ARBA00008936"/>
    </source>
</evidence>
<dbReference type="Pfam" id="PF02874">
    <property type="entry name" value="ATP-synt_ab_N"/>
    <property type="match status" value="1"/>
</dbReference>
<organism evidence="3 4">
    <name type="scientific">Pyrenophora tritici-repentis</name>
    <dbReference type="NCBI Taxonomy" id="45151"/>
    <lineage>
        <taxon>Eukaryota</taxon>
        <taxon>Fungi</taxon>
        <taxon>Dikarya</taxon>
        <taxon>Ascomycota</taxon>
        <taxon>Pezizomycotina</taxon>
        <taxon>Dothideomycetes</taxon>
        <taxon>Pleosporomycetidae</taxon>
        <taxon>Pleosporales</taxon>
        <taxon>Pleosporineae</taxon>
        <taxon>Pleosporaceae</taxon>
        <taxon>Pyrenophora</taxon>
    </lineage>
</organism>
<accession>A0A2W1DYY9</accession>
<gene>
    <name evidence="3" type="ORF">PtrM4_096090</name>
</gene>
<dbReference type="InterPro" id="IPR036121">
    <property type="entry name" value="ATPase_F1/V1/A1_a/bsu_N_sf"/>
</dbReference>
<dbReference type="SUPFAM" id="SSF50615">
    <property type="entry name" value="N-terminal domain of alpha and beta subunits of F1 ATP synthase"/>
    <property type="match status" value="1"/>
</dbReference>
<dbReference type="RefSeq" id="XP_001934035.2">
    <property type="nucleotide sequence ID" value="XM_001934000.2"/>
</dbReference>
<evidence type="ECO:0000313" key="3">
    <source>
        <dbReference type="EMBL" id="KAF7572109.1"/>
    </source>
</evidence>
<evidence type="ECO:0000256" key="2">
    <source>
        <dbReference type="ARBA" id="ARBA00022448"/>
    </source>
</evidence>
<comment type="caution">
    <text evidence="3">The sequence shown here is derived from an EMBL/GenBank/DDBJ whole genome shotgun (WGS) entry which is preliminary data.</text>
</comment>
<dbReference type="EMBL" id="NQIK02000004">
    <property type="protein sequence ID" value="KAF7572109.1"/>
    <property type="molecule type" value="Genomic_DNA"/>
</dbReference>
<sequence length="101" mass="11166">MLKSGIQQALRASMRRPAIRRSAFQPLKKSFAPALSTRFASTDAANHGKIHQVIGAIVDVKFDTEQLPAILNAVTTQNGDQKLILEVAVRMPRSGYVEQRH</sequence>
<dbReference type="GO" id="GO:1902600">
    <property type="term" value="P:proton transmembrane transport"/>
    <property type="evidence" value="ECO:0007669"/>
    <property type="project" value="InterPro"/>
</dbReference>
<reference evidence="3 4" key="1">
    <citation type="journal article" date="2018" name="BMC Genomics">
        <title>Comparative genomics of the wheat fungal pathogen Pyrenophora tritici-repentis reveals chromosomal variations and genome plasticity.</title>
        <authorList>
            <person name="Moolhuijzen P."/>
            <person name="See P.T."/>
            <person name="Hane J.K."/>
            <person name="Shi G."/>
            <person name="Liu Z."/>
            <person name="Oliver R.P."/>
            <person name="Moffat C.S."/>
        </authorList>
    </citation>
    <scope>NUCLEOTIDE SEQUENCE [LARGE SCALE GENOMIC DNA]</scope>
    <source>
        <strain evidence="3">M4</strain>
    </source>
</reference>
<keyword evidence="2" id="KW-0813">Transport</keyword>
<dbReference type="GeneID" id="6341934"/>
<dbReference type="Proteomes" id="UP000245464">
    <property type="component" value="Chromosome 4"/>
</dbReference>
<proteinExistence type="inferred from homology"/>
<dbReference type="Gene3D" id="2.40.10.170">
    <property type="match status" value="1"/>
</dbReference>
<dbReference type="KEGG" id="ptrr:6341934"/>
<dbReference type="InterPro" id="IPR004100">
    <property type="entry name" value="ATPase_F1/V1/A1_a/bsu_N"/>
</dbReference>
<protein>
    <submittedName>
        <fullName evidence="3">Uncharacterized protein</fullName>
    </submittedName>
</protein>